<sequence length="357" mass="40590">MINWYSLVFILPGILVYAWPGNSQSSVNNDLFIPSLHNHSALTMKLWEENNCQPTFCCWRWLLELQSTQCPFMRLLVHCLIALPVYNLLLFLIGFLLSWQLHRSCSYTAERLLWLPRPIAEERLLAPQPSTVVVKPLLMSPTPPPRCKRRQAPKPPTGRIRATLSSPDKYPSHKDPFATVPIYDPQQEERYKTLRLNLLRVLEGLQQPLPPMLSLPLPMPVVLTSPKPTPELHKVEDSMLEESTLSESMAPLDLSKSKRKPSKWLHTVVKRLGKTFSKSKSHKHLEVSTAATLSRRSSSNSNITSSSRSDRSINTLQPFWQRIARSSTRRGTGKSKFYVNSPSSSETNSSASCIYAY</sequence>
<keyword evidence="3" id="KW-0732">Signal</keyword>
<feature type="transmembrane region" description="Helical" evidence="2">
    <location>
        <begin position="75"/>
        <end position="97"/>
    </location>
</feature>
<organism evidence="4 5">
    <name type="scientific">Drosophila albomicans</name>
    <name type="common">Fruit fly</name>
    <dbReference type="NCBI Taxonomy" id="7291"/>
    <lineage>
        <taxon>Eukaryota</taxon>
        <taxon>Metazoa</taxon>
        <taxon>Ecdysozoa</taxon>
        <taxon>Arthropoda</taxon>
        <taxon>Hexapoda</taxon>
        <taxon>Insecta</taxon>
        <taxon>Pterygota</taxon>
        <taxon>Neoptera</taxon>
        <taxon>Endopterygota</taxon>
        <taxon>Diptera</taxon>
        <taxon>Brachycera</taxon>
        <taxon>Muscomorpha</taxon>
        <taxon>Ephydroidea</taxon>
        <taxon>Drosophilidae</taxon>
        <taxon>Drosophila</taxon>
    </lineage>
</organism>
<keyword evidence="4" id="KW-1185">Reference proteome</keyword>
<gene>
    <name evidence="5" type="primary">LOC117571948</name>
</gene>
<proteinExistence type="predicted"/>
<feature type="signal peptide" evidence="3">
    <location>
        <begin position="1"/>
        <end position="18"/>
    </location>
</feature>
<name>A0A9C6T7T9_DROAB</name>
<evidence type="ECO:0000313" key="4">
    <source>
        <dbReference type="Proteomes" id="UP000515160"/>
    </source>
</evidence>
<feature type="region of interest" description="Disordered" evidence="1">
    <location>
        <begin position="140"/>
        <end position="166"/>
    </location>
</feature>
<feature type="compositionally biased region" description="Low complexity" evidence="1">
    <location>
        <begin position="288"/>
        <end position="310"/>
    </location>
</feature>
<protein>
    <submittedName>
        <fullName evidence="5">Uncharacterized protein LOC117571948 isoform X1</fullName>
    </submittedName>
</protein>
<dbReference type="RefSeq" id="XP_051861602.1">
    <property type="nucleotide sequence ID" value="XM_052005642.1"/>
</dbReference>
<keyword evidence="2" id="KW-1133">Transmembrane helix</keyword>
<evidence type="ECO:0000313" key="5">
    <source>
        <dbReference type="RefSeq" id="XP_051861602.1"/>
    </source>
</evidence>
<dbReference type="AlphaFoldDB" id="A0A9C6T7T9"/>
<keyword evidence="2" id="KW-0472">Membrane</keyword>
<feature type="region of interest" description="Disordered" evidence="1">
    <location>
        <begin position="280"/>
        <end position="310"/>
    </location>
</feature>
<keyword evidence="2" id="KW-0812">Transmembrane</keyword>
<dbReference type="GeneID" id="117571948"/>
<feature type="region of interest" description="Disordered" evidence="1">
    <location>
        <begin position="325"/>
        <end position="349"/>
    </location>
</feature>
<reference evidence="5" key="1">
    <citation type="submission" date="2025-08" db="UniProtKB">
        <authorList>
            <consortium name="RefSeq"/>
        </authorList>
    </citation>
    <scope>IDENTIFICATION</scope>
    <source>
        <strain evidence="5">15112-1751.03</strain>
        <tissue evidence="5">Whole Adult</tissue>
    </source>
</reference>
<dbReference type="OrthoDB" id="7871719at2759"/>
<dbReference type="Proteomes" id="UP000515160">
    <property type="component" value="Chromosome 3"/>
</dbReference>
<accession>A0A9C6T7T9</accession>
<evidence type="ECO:0000256" key="2">
    <source>
        <dbReference type="SAM" id="Phobius"/>
    </source>
</evidence>
<evidence type="ECO:0000256" key="3">
    <source>
        <dbReference type="SAM" id="SignalP"/>
    </source>
</evidence>
<feature type="chain" id="PRO_5038810669" evidence="3">
    <location>
        <begin position="19"/>
        <end position="357"/>
    </location>
</feature>
<evidence type="ECO:0000256" key="1">
    <source>
        <dbReference type="SAM" id="MobiDB-lite"/>
    </source>
</evidence>